<protein>
    <submittedName>
        <fullName evidence="1">Uncharacterized protein</fullName>
    </submittedName>
</protein>
<dbReference type="Proteomes" id="UP000037696">
    <property type="component" value="Unassembled WGS sequence"/>
</dbReference>
<proteinExistence type="predicted"/>
<dbReference type="EMBL" id="LHQQ01000250">
    <property type="protein sequence ID" value="KOS38481.1"/>
    <property type="molecule type" value="Genomic_DNA"/>
</dbReference>
<organism evidence="1 2">
    <name type="scientific">Penicillium nordicum</name>
    <dbReference type="NCBI Taxonomy" id="229535"/>
    <lineage>
        <taxon>Eukaryota</taxon>
        <taxon>Fungi</taxon>
        <taxon>Dikarya</taxon>
        <taxon>Ascomycota</taxon>
        <taxon>Pezizomycotina</taxon>
        <taxon>Eurotiomycetes</taxon>
        <taxon>Eurotiomycetidae</taxon>
        <taxon>Eurotiales</taxon>
        <taxon>Aspergillaceae</taxon>
        <taxon>Penicillium</taxon>
    </lineage>
</organism>
<name>A0A0M8P151_9EURO</name>
<evidence type="ECO:0000313" key="2">
    <source>
        <dbReference type="Proteomes" id="UP000037696"/>
    </source>
</evidence>
<comment type="caution">
    <text evidence="1">The sequence shown here is derived from an EMBL/GenBank/DDBJ whole genome shotgun (WGS) entry which is preliminary data.</text>
</comment>
<evidence type="ECO:0000313" key="1">
    <source>
        <dbReference type="EMBL" id="KOS38481.1"/>
    </source>
</evidence>
<keyword evidence="2" id="KW-1185">Reference proteome</keyword>
<sequence>MPDYIPPFSTALTVLSYHILPTIHIANLINSTTLSILIDPDRTNPTAQIVIHPHVRFQVLYLKSRLCYGNSGIHIFRRQIFRQMQASILLILVSDPRPGYTLAGKCGTP</sequence>
<accession>A0A0M8P151</accession>
<reference evidence="1 2" key="1">
    <citation type="submission" date="2015-08" db="EMBL/GenBank/DDBJ databases">
        <title>Genome sequencing of Penicillium nordicum.</title>
        <authorList>
            <person name="Nguyen H.D."/>
            <person name="Seifert K.A."/>
        </authorList>
    </citation>
    <scope>NUCLEOTIDE SEQUENCE [LARGE SCALE GENOMIC DNA]</scope>
    <source>
        <strain evidence="1 2">DAOMC 185683</strain>
    </source>
</reference>
<gene>
    <name evidence="1" type="ORF">ACN38_g10691</name>
</gene>
<dbReference type="AlphaFoldDB" id="A0A0M8P151"/>